<dbReference type="KEGG" id="dosa:Os01g0523700"/>
<comment type="subcellular location">
    <subcellularLocation>
        <location evidence="2">Nucleus</location>
    </subcellularLocation>
</comment>
<keyword evidence="8" id="KW-0812">Transmembrane</keyword>
<proteinExistence type="inferred from homology"/>
<evidence type="ECO:0000256" key="1">
    <source>
        <dbReference type="ARBA" id="ARBA00001968"/>
    </source>
</evidence>
<dbReference type="InterPro" id="IPR045249">
    <property type="entry name" value="HARBI1-like"/>
</dbReference>
<dbReference type="PANTHER" id="PTHR22930">
    <property type="match status" value="1"/>
</dbReference>
<evidence type="ECO:0000256" key="2">
    <source>
        <dbReference type="ARBA" id="ARBA00004123"/>
    </source>
</evidence>
<keyword evidence="7" id="KW-0539">Nucleus</keyword>
<evidence type="ECO:0000313" key="10">
    <source>
        <dbReference type="EMBL" id="BAH91114.1"/>
    </source>
</evidence>
<evidence type="ECO:0000256" key="7">
    <source>
        <dbReference type="ARBA" id="ARBA00023242"/>
    </source>
</evidence>
<evidence type="ECO:0000259" key="9">
    <source>
        <dbReference type="Pfam" id="PF13359"/>
    </source>
</evidence>
<keyword evidence="4" id="KW-0540">Nuclease</keyword>
<keyword evidence="8" id="KW-1133">Transmembrane helix</keyword>
<keyword evidence="5" id="KW-0479">Metal-binding</keyword>
<evidence type="ECO:0000256" key="5">
    <source>
        <dbReference type="ARBA" id="ARBA00022723"/>
    </source>
</evidence>
<dbReference type="AlphaFoldDB" id="C7IWW7"/>
<keyword evidence="8" id="KW-0472">Membrane</keyword>
<evidence type="ECO:0000256" key="8">
    <source>
        <dbReference type="SAM" id="Phobius"/>
    </source>
</evidence>
<evidence type="ECO:0000313" key="11">
    <source>
        <dbReference type="Proteomes" id="UP000000763"/>
    </source>
</evidence>
<feature type="transmembrane region" description="Helical" evidence="8">
    <location>
        <begin position="118"/>
        <end position="140"/>
    </location>
</feature>
<protein>
    <submittedName>
        <fullName evidence="10">Os01g0523700 protein</fullName>
    </submittedName>
</protein>
<sequence length="163" mass="19095">MEIFQGCYYLVDAGYTNADGFLAPYRGQRYHLGRFTARNPPRSAEEYFNMRHASARNIVERSFGRLKGRWAILRCLVIHLRMRTRMRMRTRYHWIYLRENSPNLSLSQLFRHLMIGQIFATLLLMGCIIAIGLIELWSILEAQALCVGEARTRGFGCTLRMRS</sequence>
<dbReference type="GO" id="GO:0005634">
    <property type="term" value="C:nucleus"/>
    <property type="evidence" value="ECO:0007669"/>
    <property type="project" value="UniProtKB-SubCell"/>
</dbReference>
<evidence type="ECO:0000256" key="3">
    <source>
        <dbReference type="ARBA" id="ARBA00006958"/>
    </source>
</evidence>
<dbReference type="PANTHER" id="PTHR22930:SF293">
    <property type="entry name" value="PROTEIN ALP1-LIKE"/>
    <property type="match status" value="1"/>
</dbReference>
<dbReference type="Pfam" id="PF13359">
    <property type="entry name" value="DDE_Tnp_4"/>
    <property type="match status" value="1"/>
</dbReference>
<keyword evidence="6" id="KW-0378">Hydrolase</keyword>
<evidence type="ECO:0000256" key="4">
    <source>
        <dbReference type="ARBA" id="ARBA00022722"/>
    </source>
</evidence>
<gene>
    <name evidence="10" type="ordered locus">Os01g0523700</name>
</gene>
<dbReference type="GO" id="GO:0046872">
    <property type="term" value="F:metal ion binding"/>
    <property type="evidence" value="ECO:0007669"/>
    <property type="project" value="UniProtKB-KW"/>
</dbReference>
<reference evidence="11" key="2">
    <citation type="journal article" date="2008" name="Nucleic Acids Res.">
        <title>The rice annotation project database (RAP-DB): 2008 update.</title>
        <authorList>
            <consortium name="The rice annotation project (RAP)"/>
        </authorList>
    </citation>
    <scope>GENOME REANNOTATION</scope>
    <source>
        <strain evidence="11">cv. Nipponbare</strain>
    </source>
</reference>
<reference evidence="10 11" key="1">
    <citation type="journal article" date="2005" name="Nature">
        <title>The map-based sequence of the rice genome.</title>
        <authorList>
            <consortium name="International rice genome sequencing project (IRGSP)"/>
            <person name="Matsumoto T."/>
            <person name="Wu J."/>
            <person name="Kanamori H."/>
            <person name="Katayose Y."/>
            <person name="Fujisawa M."/>
            <person name="Namiki N."/>
            <person name="Mizuno H."/>
            <person name="Yamamoto K."/>
            <person name="Antonio B.A."/>
            <person name="Baba T."/>
            <person name="Sakata K."/>
            <person name="Nagamura Y."/>
            <person name="Aoki H."/>
            <person name="Arikawa K."/>
            <person name="Arita K."/>
            <person name="Bito T."/>
            <person name="Chiden Y."/>
            <person name="Fujitsuka N."/>
            <person name="Fukunaka R."/>
            <person name="Hamada M."/>
            <person name="Harada C."/>
            <person name="Hayashi A."/>
            <person name="Hijishita S."/>
            <person name="Honda M."/>
            <person name="Hosokawa S."/>
            <person name="Ichikawa Y."/>
            <person name="Idonuma A."/>
            <person name="Iijima M."/>
            <person name="Ikeda M."/>
            <person name="Ikeno M."/>
            <person name="Ito K."/>
            <person name="Ito S."/>
            <person name="Ito T."/>
            <person name="Ito Y."/>
            <person name="Ito Y."/>
            <person name="Iwabuchi A."/>
            <person name="Kamiya K."/>
            <person name="Karasawa W."/>
            <person name="Kurita K."/>
            <person name="Katagiri S."/>
            <person name="Kikuta A."/>
            <person name="Kobayashi H."/>
            <person name="Kobayashi N."/>
            <person name="Machita K."/>
            <person name="Maehara T."/>
            <person name="Masukawa M."/>
            <person name="Mizubayashi T."/>
            <person name="Mukai Y."/>
            <person name="Nagasaki H."/>
            <person name="Nagata Y."/>
            <person name="Naito S."/>
            <person name="Nakashima M."/>
            <person name="Nakama Y."/>
            <person name="Nakamichi Y."/>
            <person name="Nakamura M."/>
            <person name="Meguro A."/>
            <person name="Negishi M."/>
            <person name="Ohta I."/>
            <person name="Ohta T."/>
            <person name="Okamoto M."/>
            <person name="Ono N."/>
            <person name="Saji S."/>
            <person name="Sakaguchi M."/>
            <person name="Sakai K."/>
            <person name="Shibata M."/>
            <person name="Shimokawa T."/>
            <person name="Song J."/>
            <person name="Takazaki Y."/>
            <person name="Terasawa K."/>
            <person name="Tsugane M."/>
            <person name="Tsuji K."/>
            <person name="Ueda S."/>
            <person name="Waki K."/>
            <person name="Yamagata H."/>
            <person name="Yamamoto M."/>
            <person name="Yamamoto S."/>
            <person name="Yamane H."/>
            <person name="Yoshiki S."/>
            <person name="Yoshihara R."/>
            <person name="Yukawa K."/>
            <person name="Zhong H."/>
            <person name="Yano M."/>
            <person name="Yuan Q."/>
            <person name="Ouyang S."/>
            <person name="Liu J."/>
            <person name="Jones K.M."/>
            <person name="Gansberger K."/>
            <person name="Moffat K."/>
            <person name="Hill J."/>
            <person name="Bera J."/>
            <person name="Fadrosh D."/>
            <person name="Jin S."/>
            <person name="Johri S."/>
            <person name="Kim M."/>
            <person name="Overton L."/>
            <person name="Reardon M."/>
            <person name="Tsitrin T."/>
            <person name="Vuong H."/>
            <person name="Weaver B."/>
            <person name="Ciecko A."/>
            <person name="Tallon L."/>
            <person name="Jackson J."/>
            <person name="Pai G."/>
            <person name="Aken S.V."/>
            <person name="Utterback T."/>
            <person name="Reidmuller S."/>
            <person name="Feldblyum T."/>
            <person name="Hsiao J."/>
            <person name="Zismann V."/>
            <person name="Iobst S."/>
            <person name="de Vazeille A.R."/>
            <person name="Buell C.R."/>
            <person name="Ying K."/>
            <person name="Li Y."/>
            <person name="Lu T."/>
            <person name="Huang Y."/>
            <person name="Zhao Q."/>
            <person name="Feng Q."/>
            <person name="Zhang L."/>
            <person name="Zhu J."/>
            <person name="Weng Q."/>
            <person name="Mu J."/>
            <person name="Lu Y."/>
            <person name="Fan D."/>
            <person name="Liu Y."/>
            <person name="Guan J."/>
            <person name="Zhang Y."/>
            <person name="Yu S."/>
            <person name="Liu X."/>
            <person name="Zhang Y."/>
            <person name="Hong G."/>
            <person name="Han B."/>
            <person name="Choisne N."/>
            <person name="Demange N."/>
            <person name="Orjeda G."/>
            <person name="Samain S."/>
            <person name="Cattolico L."/>
            <person name="Pelletier E."/>
            <person name="Couloux A."/>
            <person name="Segurens B."/>
            <person name="Wincker P."/>
            <person name="D'Hont A."/>
            <person name="Scarpelli C."/>
            <person name="Weissenbach J."/>
            <person name="Salanoubat M."/>
            <person name="Quetier F."/>
            <person name="Yu Y."/>
            <person name="Kim H.R."/>
            <person name="Rambo T."/>
            <person name="Currie J."/>
            <person name="Collura K."/>
            <person name="Luo M."/>
            <person name="Yang T."/>
            <person name="Ammiraju J.S.S."/>
            <person name="Engler F."/>
            <person name="Soderlund C."/>
            <person name="Wing R.A."/>
            <person name="Palmer L.E."/>
            <person name="de la Bastide M."/>
            <person name="Spiegel L."/>
            <person name="Nascimento L."/>
            <person name="Zutavern T."/>
            <person name="O'Shaughnessy A."/>
            <person name="Dike S."/>
            <person name="Dedhia N."/>
            <person name="Preston R."/>
            <person name="Balija V."/>
            <person name="McCombie W.R."/>
            <person name="Chow T."/>
            <person name="Chen H."/>
            <person name="Chung M."/>
            <person name="Chen C."/>
            <person name="Shaw J."/>
            <person name="Wu H."/>
            <person name="Hsiao K."/>
            <person name="Chao Y."/>
            <person name="Chu M."/>
            <person name="Cheng C."/>
            <person name="Hour A."/>
            <person name="Lee P."/>
            <person name="Lin S."/>
            <person name="Lin Y."/>
            <person name="Liou J."/>
            <person name="Liu S."/>
            <person name="Hsing Y."/>
            <person name="Raghuvanshi S."/>
            <person name="Mohanty A."/>
            <person name="Bharti A.K."/>
            <person name="Gaur A."/>
            <person name="Gupta V."/>
            <person name="Kumar D."/>
            <person name="Ravi V."/>
            <person name="Vij S."/>
            <person name="Kapur A."/>
            <person name="Khurana P."/>
            <person name="Khurana P."/>
            <person name="Khurana J.P."/>
            <person name="Tyagi A.K."/>
            <person name="Gaikwad K."/>
            <person name="Singh A."/>
            <person name="Dalal V."/>
            <person name="Srivastava S."/>
            <person name="Dixit A."/>
            <person name="Pal A.K."/>
            <person name="Ghazi I.A."/>
            <person name="Yadav M."/>
            <person name="Pandit A."/>
            <person name="Bhargava A."/>
            <person name="Sureshbabu K."/>
            <person name="Batra K."/>
            <person name="Sharma T.R."/>
            <person name="Mohapatra T."/>
            <person name="Singh N.K."/>
            <person name="Messing J."/>
            <person name="Nelson A.B."/>
            <person name="Fuks G."/>
            <person name="Kavchok S."/>
            <person name="Keizer G."/>
            <person name="Linton E."/>
            <person name="Llaca V."/>
            <person name="Song R."/>
            <person name="Tanyolac B."/>
            <person name="Young S."/>
            <person name="Ho-Il K."/>
            <person name="Hahn J.H."/>
            <person name="Sangsakoo G."/>
            <person name="Vanavichit A."/>
            <person name="de Mattos Luiz.A.T."/>
            <person name="Zimmer P.D."/>
            <person name="Malone G."/>
            <person name="Dellagostin O."/>
            <person name="de Oliveira A.C."/>
            <person name="Bevan M."/>
            <person name="Bancroft I."/>
            <person name="Minx P."/>
            <person name="Cordum H."/>
            <person name="Wilson R."/>
            <person name="Cheng Z."/>
            <person name="Jin W."/>
            <person name="Jiang J."/>
            <person name="Leong S.A."/>
            <person name="Iwama H."/>
            <person name="Gojobori T."/>
            <person name="Itoh T."/>
            <person name="Niimura Y."/>
            <person name="Fujii Y."/>
            <person name="Habara T."/>
            <person name="Sakai H."/>
            <person name="Sato Y."/>
            <person name="Wilson G."/>
            <person name="Kumar K."/>
            <person name="McCouch S."/>
            <person name="Juretic N."/>
            <person name="Hoen D."/>
            <person name="Wright S."/>
            <person name="Bruskiewich R."/>
            <person name="Bureau T."/>
            <person name="Miyao A."/>
            <person name="Hirochika H."/>
            <person name="Nishikawa T."/>
            <person name="Kadowaki K."/>
            <person name="Sugiura M."/>
            <person name="Burr B."/>
            <person name="Sasaki T."/>
        </authorList>
    </citation>
    <scope>NUCLEOTIDE SEQUENCE [LARGE SCALE GENOMIC DNA]</scope>
    <source>
        <strain evidence="11">cv. Nipponbare</strain>
    </source>
</reference>
<accession>C7IWW7</accession>
<organism evidence="10 11">
    <name type="scientific">Oryza sativa subsp. japonica</name>
    <name type="common">Rice</name>
    <dbReference type="NCBI Taxonomy" id="39947"/>
    <lineage>
        <taxon>Eukaryota</taxon>
        <taxon>Viridiplantae</taxon>
        <taxon>Streptophyta</taxon>
        <taxon>Embryophyta</taxon>
        <taxon>Tracheophyta</taxon>
        <taxon>Spermatophyta</taxon>
        <taxon>Magnoliopsida</taxon>
        <taxon>Liliopsida</taxon>
        <taxon>Poales</taxon>
        <taxon>Poaceae</taxon>
        <taxon>BOP clade</taxon>
        <taxon>Oryzoideae</taxon>
        <taxon>Oryzeae</taxon>
        <taxon>Oryzinae</taxon>
        <taxon>Oryza</taxon>
        <taxon>Oryza sativa</taxon>
    </lineage>
</organism>
<name>C7IWW7_ORYSJ</name>
<evidence type="ECO:0000256" key="6">
    <source>
        <dbReference type="ARBA" id="ARBA00022801"/>
    </source>
</evidence>
<dbReference type="Proteomes" id="UP000000763">
    <property type="component" value="Chromosome 1"/>
</dbReference>
<feature type="domain" description="DDE Tnp4" evidence="9">
    <location>
        <begin position="4"/>
        <end position="79"/>
    </location>
</feature>
<dbReference type="GO" id="GO:0004518">
    <property type="term" value="F:nuclease activity"/>
    <property type="evidence" value="ECO:0007669"/>
    <property type="project" value="UniProtKB-KW"/>
</dbReference>
<dbReference type="EMBL" id="AP008207">
    <property type="protein sequence ID" value="BAH91114.1"/>
    <property type="molecule type" value="Genomic_DNA"/>
</dbReference>
<comment type="similarity">
    <text evidence="3">Belongs to the HARBI1 family.</text>
</comment>
<dbReference type="GO" id="GO:0016787">
    <property type="term" value="F:hydrolase activity"/>
    <property type="evidence" value="ECO:0007669"/>
    <property type="project" value="UniProtKB-KW"/>
</dbReference>
<comment type="cofactor">
    <cofactor evidence="1">
        <name>a divalent metal cation</name>
        <dbReference type="ChEBI" id="CHEBI:60240"/>
    </cofactor>
</comment>
<dbReference type="InterPro" id="IPR027806">
    <property type="entry name" value="HARBI1_dom"/>
</dbReference>